<protein>
    <submittedName>
        <fullName evidence="1">Uncharacterized protein</fullName>
    </submittedName>
</protein>
<evidence type="ECO:0000313" key="1">
    <source>
        <dbReference type="EMBL" id="MCE5166722.1"/>
    </source>
</evidence>
<dbReference type="EMBL" id="JACEIK010030419">
    <property type="protein sequence ID" value="MCE5166722.1"/>
    <property type="molecule type" value="Genomic_DNA"/>
</dbReference>
<reference evidence="1 2" key="1">
    <citation type="journal article" date="2021" name="BMC Genomics">
        <title>Datura genome reveals duplications of psychoactive alkaloid biosynthetic genes and high mutation rate following tissue culture.</title>
        <authorList>
            <person name="Rajewski A."/>
            <person name="Carter-House D."/>
            <person name="Stajich J."/>
            <person name="Litt A."/>
        </authorList>
    </citation>
    <scope>NUCLEOTIDE SEQUENCE [LARGE SCALE GENOMIC DNA]</scope>
    <source>
        <strain evidence="1">AR-01</strain>
    </source>
</reference>
<dbReference type="Proteomes" id="UP000823775">
    <property type="component" value="Unassembled WGS sequence"/>
</dbReference>
<sequence>MVFRSPSKSDRKLCPRPVVNYRKVQYFQDPRVNSRLNQKRGDPEKGATRALQGIRKDEFGKPDIDVVTLLQAGGFRPILVKTPPTIYLDSADGSEGVFSPSPSFIALLVIRVMKVELKKESGVTGGLPEIFGAIEARKINSEQEKEIFE</sequence>
<evidence type="ECO:0000313" key="2">
    <source>
        <dbReference type="Proteomes" id="UP000823775"/>
    </source>
</evidence>
<proteinExistence type="predicted"/>
<organism evidence="1 2">
    <name type="scientific">Datura stramonium</name>
    <name type="common">Jimsonweed</name>
    <name type="synonym">Common thornapple</name>
    <dbReference type="NCBI Taxonomy" id="4076"/>
    <lineage>
        <taxon>Eukaryota</taxon>
        <taxon>Viridiplantae</taxon>
        <taxon>Streptophyta</taxon>
        <taxon>Embryophyta</taxon>
        <taxon>Tracheophyta</taxon>
        <taxon>Spermatophyta</taxon>
        <taxon>Magnoliopsida</taxon>
        <taxon>eudicotyledons</taxon>
        <taxon>Gunneridae</taxon>
        <taxon>Pentapetalae</taxon>
        <taxon>asterids</taxon>
        <taxon>lamiids</taxon>
        <taxon>Solanales</taxon>
        <taxon>Solanaceae</taxon>
        <taxon>Solanoideae</taxon>
        <taxon>Datureae</taxon>
        <taxon>Datura</taxon>
    </lineage>
</organism>
<name>A0ABS8Y6R6_DATST</name>
<accession>A0ABS8Y6R6</accession>
<feature type="non-terminal residue" evidence="1">
    <location>
        <position position="149"/>
    </location>
</feature>
<comment type="caution">
    <text evidence="1">The sequence shown here is derived from an EMBL/GenBank/DDBJ whole genome shotgun (WGS) entry which is preliminary data.</text>
</comment>
<keyword evidence="2" id="KW-1185">Reference proteome</keyword>
<gene>
    <name evidence="1" type="ORF">HAX54_025094</name>
</gene>